<evidence type="ECO:0000313" key="10">
    <source>
        <dbReference type="Proteomes" id="UP001362899"/>
    </source>
</evidence>
<dbReference type="InterPro" id="IPR009450">
    <property type="entry name" value="Plno_GlcNAc_GPI2"/>
</dbReference>
<keyword evidence="6 8" id="KW-1133">Transmembrane helix</keyword>
<dbReference type="AlphaFoldDB" id="A0AAV5RDR9"/>
<keyword evidence="10" id="KW-1185">Reference proteome</keyword>
<dbReference type="PANTHER" id="PTHR12982:SF0">
    <property type="entry name" value="PHOSPHATIDYLINOSITOL N-ACETYLGLUCOSAMINYLTRANSFERASE SUBUNIT C"/>
    <property type="match status" value="1"/>
</dbReference>
<feature type="transmembrane region" description="Helical" evidence="8">
    <location>
        <begin position="228"/>
        <end position="246"/>
    </location>
</feature>
<dbReference type="GO" id="GO:0006506">
    <property type="term" value="P:GPI anchor biosynthetic process"/>
    <property type="evidence" value="ECO:0007669"/>
    <property type="project" value="UniProtKB-KW"/>
</dbReference>
<dbReference type="GO" id="GO:0016757">
    <property type="term" value="F:glycosyltransferase activity"/>
    <property type="evidence" value="ECO:0007669"/>
    <property type="project" value="UniProtKB-KW"/>
</dbReference>
<dbReference type="PANTHER" id="PTHR12982">
    <property type="entry name" value="PHOSPHATIDYLINOSITOL GLYCAN, CLASS C"/>
    <property type="match status" value="1"/>
</dbReference>
<dbReference type="EMBL" id="BTGC01000003">
    <property type="protein sequence ID" value="GMM49719.1"/>
    <property type="molecule type" value="Genomic_DNA"/>
</dbReference>
<evidence type="ECO:0000256" key="4">
    <source>
        <dbReference type="ARBA" id="ARBA00022502"/>
    </source>
</evidence>
<dbReference type="PIRSF" id="PIRSF016104">
    <property type="entry name" value="GPI2"/>
    <property type="match status" value="1"/>
</dbReference>
<feature type="transmembrane region" description="Helical" evidence="8">
    <location>
        <begin position="204"/>
        <end position="222"/>
    </location>
</feature>
<keyword evidence="9" id="KW-0328">Glycosyltransferase</keyword>
<keyword evidence="9" id="KW-0808">Transferase</keyword>
<evidence type="ECO:0000256" key="3">
    <source>
        <dbReference type="ARBA" id="ARBA00008321"/>
    </source>
</evidence>
<evidence type="ECO:0000313" key="9">
    <source>
        <dbReference type="EMBL" id="GMM49719.1"/>
    </source>
</evidence>
<feature type="transmembrane region" description="Helical" evidence="8">
    <location>
        <begin position="43"/>
        <end position="63"/>
    </location>
</feature>
<evidence type="ECO:0000256" key="2">
    <source>
        <dbReference type="ARBA" id="ARBA00004687"/>
    </source>
</evidence>
<reference evidence="9 10" key="1">
    <citation type="journal article" date="2023" name="Elife">
        <title>Identification of key yeast species and microbe-microbe interactions impacting larval growth of Drosophila in the wild.</title>
        <authorList>
            <person name="Mure A."/>
            <person name="Sugiura Y."/>
            <person name="Maeda R."/>
            <person name="Honda K."/>
            <person name="Sakurai N."/>
            <person name="Takahashi Y."/>
            <person name="Watada M."/>
            <person name="Katoh T."/>
            <person name="Gotoh A."/>
            <person name="Gotoh Y."/>
            <person name="Taniguchi I."/>
            <person name="Nakamura K."/>
            <person name="Hayashi T."/>
            <person name="Katayama T."/>
            <person name="Uemura T."/>
            <person name="Hattori Y."/>
        </authorList>
    </citation>
    <scope>NUCLEOTIDE SEQUENCE [LARGE SCALE GENOMIC DNA]</scope>
    <source>
        <strain evidence="9 10">SB-73</strain>
    </source>
</reference>
<keyword evidence="4" id="KW-0337">GPI-anchor biosynthesis</keyword>
<keyword evidence="7 8" id="KW-0472">Membrane</keyword>
<protein>
    <submittedName>
        <fullName evidence="9">Phosphatidylinositol N-acetylglucosaminyltransferase</fullName>
    </submittedName>
</protein>
<comment type="similarity">
    <text evidence="3">Belongs to the PIGC family.</text>
</comment>
<organism evidence="9 10">
    <name type="scientific">Starmerella bacillaris</name>
    <name type="common">Yeast</name>
    <name type="synonym">Candida zemplinina</name>
    <dbReference type="NCBI Taxonomy" id="1247836"/>
    <lineage>
        <taxon>Eukaryota</taxon>
        <taxon>Fungi</taxon>
        <taxon>Dikarya</taxon>
        <taxon>Ascomycota</taxon>
        <taxon>Saccharomycotina</taxon>
        <taxon>Dipodascomycetes</taxon>
        <taxon>Dipodascales</taxon>
        <taxon>Trichomonascaceae</taxon>
        <taxon>Starmerella</taxon>
    </lineage>
</organism>
<evidence type="ECO:0000256" key="8">
    <source>
        <dbReference type="SAM" id="Phobius"/>
    </source>
</evidence>
<evidence type="ECO:0000256" key="7">
    <source>
        <dbReference type="ARBA" id="ARBA00023136"/>
    </source>
</evidence>
<comment type="caution">
    <text evidence="9">The sequence shown here is derived from an EMBL/GenBank/DDBJ whole genome shotgun (WGS) entry which is preliminary data.</text>
</comment>
<evidence type="ECO:0000256" key="1">
    <source>
        <dbReference type="ARBA" id="ARBA00004141"/>
    </source>
</evidence>
<evidence type="ECO:0000256" key="6">
    <source>
        <dbReference type="ARBA" id="ARBA00022989"/>
    </source>
</evidence>
<evidence type="ECO:0000256" key="5">
    <source>
        <dbReference type="ARBA" id="ARBA00022692"/>
    </source>
</evidence>
<comment type="pathway">
    <text evidence="2">Glycolipid biosynthesis; glycosylphosphatidylinositol-anchor biosynthesis.</text>
</comment>
<dbReference type="Pfam" id="PF06432">
    <property type="entry name" value="GPI2"/>
    <property type="match status" value="1"/>
</dbReference>
<feature type="transmembrane region" description="Helical" evidence="8">
    <location>
        <begin position="172"/>
        <end position="192"/>
    </location>
</feature>
<accession>A0AAV5RDR9</accession>
<comment type="subcellular location">
    <subcellularLocation>
        <location evidence="1">Membrane</location>
        <topology evidence="1">Multi-pass membrane protein</topology>
    </subcellularLocation>
</comment>
<keyword evidence="5 8" id="KW-0812">Transmembrane</keyword>
<sequence length="267" mass="30381">MRTLWVKRTVPDNYIHPWFLSQLKRNEVVANYQYKKLLSDFSVLLLNMCNSVIFVLSFVAIYARNMKPQYFSLTAVILDILMAAKLFSEKSEAEALAALKSLSITVFSVMVLTPVFRSLTESTSSDSIWTLCGWLLVVNLLFCSRSLNPISINTSLAATIMLASRLTTSVDVFYFIMYNLQTFISVPAFYMWLRKNREMSAYNYALLGLTSLVSTILVSWLLGSSVLYIWILIQALVLFAVPRLFLALQRYKDRISGPWDAAVPILS</sequence>
<name>A0AAV5RDR9_STABA</name>
<dbReference type="GO" id="GO:0000506">
    <property type="term" value="C:glycosylphosphatidylinositol-N-acetylglucosaminyltransferase (GPI-GnT) complex"/>
    <property type="evidence" value="ECO:0007669"/>
    <property type="project" value="TreeGrafter"/>
</dbReference>
<proteinExistence type="inferred from homology"/>
<dbReference type="Proteomes" id="UP001362899">
    <property type="component" value="Unassembled WGS sequence"/>
</dbReference>
<gene>
    <name evidence="9" type="ORF">DASB73_006770</name>
</gene>